<comment type="caution">
    <text evidence="1">The sequence shown here is derived from an EMBL/GenBank/DDBJ whole genome shotgun (WGS) entry which is preliminary data.</text>
</comment>
<name>A0A699JWW2_TANCI</name>
<sequence>IEVPGDLKELTTKLEEFTTTVTGHTSQVTQDLNMFTKVLLSAKSRAGDQRVPLAGQARTMLAEAEKNTNQATIS</sequence>
<reference evidence="1" key="1">
    <citation type="journal article" date="2019" name="Sci. Rep.">
        <title>Draft genome of Tanacetum cinerariifolium, the natural source of mosquito coil.</title>
        <authorList>
            <person name="Yamashiro T."/>
            <person name="Shiraishi A."/>
            <person name="Satake H."/>
            <person name="Nakayama K."/>
        </authorList>
    </citation>
    <scope>NUCLEOTIDE SEQUENCE</scope>
</reference>
<dbReference type="AlphaFoldDB" id="A0A699JWW2"/>
<dbReference type="EMBL" id="BKCJ010449830">
    <property type="protein sequence ID" value="GFA58385.1"/>
    <property type="molecule type" value="Genomic_DNA"/>
</dbReference>
<protein>
    <submittedName>
        <fullName evidence="1">Uncharacterized protein</fullName>
    </submittedName>
</protein>
<gene>
    <name evidence="1" type="ORF">Tci_630357</name>
</gene>
<proteinExistence type="predicted"/>
<feature type="non-terminal residue" evidence="1">
    <location>
        <position position="1"/>
    </location>
</feature>
<accession>A0A699JWW2</accession>
<organism evidence="1">
    <name type="scientific">Tanacetum cinerariifolium</name>
    <name type="common">Dalmatian daisy</name>
    <name type="synonym">Chrysanthemum cinerariifolium</name>
    <dbReference type="NCBI Taxonomy" id="118510"/>
    <lineage>
        <taxon>Eukaryota</taxon>
        <taxon>Viridiplantae</taxon>
        <taxon>Streptophyta</taxon>
        <taxon>Embryophyta</taxon>
        <taxon>Tracheophyta</taxon>
        <taxon>Spermatophyta</taxon>
        <taxon>Magnoliopsida</taxon>
        <taxon>eudicotyledons</taxon>
        <taxon>Gunneridae</taxon>
        <taxon>Pentapetalae</taxon>
        <taxon>asterids</taxon>
        <taxon>campanulids</taxon>
        <taxon>Asterales</taxon>
        <taxon>Asteraceae</taxon>
        <taxon>Asteroideae</taxon>
        <taxon>Anthemideae</taxon>
        <taxon>Anthemidinae</taxon>
        <taxon>Tanacetum</taxon>
    </lineage>
</organism>
<evidence type="ECO:0000313" key="1">
    <source>
        <dbReference type="EMBL" id="GFA58385.1"/>
    </source>
</evidence>